<evidence type="ECO:0000313" key="2">
    <source>
        <dbReference type="EMBL" id="MFC7581671.1"/>
    </source>
</evidence>
<dbReference type="InterPro" id="IPR005321">
    <property type="entry name" value="Peptidase_S58_DmpA"/>
</dbReference>
<evidence type="ECO:0000256" key="1">
    <source>
        <dbReference type="ARBA" id="ARBA00007068"/>
    </source>
</evidence>
<keyword evidence="3" id="KW-1185">Reference proteome</keyword>
<dbReference type="InterPro" id="IPR016117">
    <property type="entry name" value="ArgJ-like_dom_sf"/>
</dbReference>
<dbReference type="EMBL" id="JBHTEF010000001">
    <property type="protein sequence ID" value="MFC7581671.1"/>
    <property type="molecule type" value="Genomic_DNA"/>
</dbReference>
<dbReference type="RefSeq" id="WP_380975167.1">
    <property type="nucleotide sequence ID" value="NZ_JBHTEF010000001.1"/>
</dbReference>
<protein>
    <submittedName>
        <fullName evidence="2">P1 family peptidase</fullName>
    </submittedName>
</protein>
<dbReference type="Gene3D" id="3.60.70.12">
    <property type="entry name" value="L-amino peptidase D-ALA esterase/amidase"/>
    <property type="match status" value="1"/>
</dbReference>
<gene>
    <name evidence="2" type="ORF">ACFQWG_10745</name>
</gene>
<dbReference type="PANTHER" id="PTHR36512">
    <property type="entry name" value="D-AMINOPEPTIDASE"/>
    <property type="match status" value="1"/>
</dbReference>
<comment type="caution">
    <text evidence="2">The sequence shown here is derived from an EMBL/GenBank/DDBJ whole genome shotgun (WGS) entry which is preliminary data.</text>
</comment>
<comment type="similarity">
    <text evidence="1">Belongs to the peptidase S58 family.</text>
</comment>
<evidence type="ECO:0000313" key="3">
    <source>
        <dbReference type="Proteomes" id="UP001596527"/>
    </source>
</evidence>
<proteinExistence type="inferred from homology"/>
<dbReference type="Pfam" id="PF03576">
    <property type="entry name" value="Peptidase_S58"/>
    <property type="match status" value="1"/>
</dbReference>
<accession>A0ABW2SNG5</accession>
<organism evidence="2 3">
    <name type="scientific">Schaalia naturae</name>
    <dbReference type="NCBI Taxonomy" id="635203"/>
    <lineage>
        <taxon>Bacteria</taxon>
        <taxon>Bacillati</taxon>
        <taxon>Actinomycetota</taxon>
        <taxon>Actinomycetes</taxon>
        <taxon>Actinomycetales</taxon>
        <taxon>Actinomycetaceae</taxon>
        <taxon>Schaalia</taxon>
    </lineage>
</organism>
<dbReference type="SUPFAM" id="SSF56266">
    <property type="entry name" value="DmpA/ArgJ-like"/>
    <property type="match status" value="1"/>
</dbReference>
<dbReference type="PANTHER" id="PTHR36512:SF3">
    <property type="entry name" value="BLR5678 PROTEIN"/>
    <property type="match status" value="1"/>
</dbReference>
<reference evidence="3" key="1">
    <citation type="journal article" date="2019" name="Int. J. Syst. Evol. Microbiol.">
        <title>The Global Catalogue of Microorganisms (GCM) 10K type strain sequencing project: providing services to taxonomists for standard genome sequencing and annotation.</title>
        <authorList>
            <consortium name="The Broad Institute Genomics Platform"/>
            <consortium name="The Broad Institute Genome Sequencing Center for Infectious Disease"/>
            <person name="Wu L."/>
            <person name="Ma J."/>
        </authorList>
    </citation>
    <scope>NUCLEOTIDE SEQUENCE [LARGE SCALE GENOMIC DNA]</scope>
    <source>
        <strain evidence="3">CCUG 56698</strain>
    </source>
</reference>
<sequence length="331" mass="32240">MSGDRSRSGEGGRGGSLADVAGIRVGHAGRAGDGWLTGVTVVLPPPGTRGAVDARGGATCTSETDALGSGSVNAWPTALMLAGGSALGLPAVSGVHRWCLEHGRGFPIGPLPGQVVPVVPAAGIFDLGRGGRADAVPDAALAYAAAQDASGPRGVLAQRGRIGAGLGARVDDEGGLGGIGAASVRVPIEGAVGGATVAALAVVNAFGRPDVPYARSPRGARAGGAPLNTTLVVVATDADVGRGMLTRLATMGHDGMARALDPVHTLADGDVVFALSTGAVVLPPEGGGFVGGRAWRAAHLALQAAVARVCAAAIRDGVTAAARTAAGTRPV</sequence>
<dbReference type="Proteomes" id="UP001596527">
    <property type="component" value="Unassembled WGS sequence"/>
</dbReference>
<name>A0ABW2SNG5_9ACTO</name>